<evidence type="ECO:0000313" key="2">
    <source>
        <dbReference type="EMBL" id="MBO8429429.1"/>
    </source>
</evidence>
<evidence type="ECO:0000313" key="3">
    <source>
        <dbReference type="Proteomes" id="UP000823635"/>
    </source>
</evidence>
<organism evidence="2 3">
    <name type="scientific">Candidatus Egerieousia excrementavium</name>
    <dbReference type="NCBI Taxonomy" id="2840778"/>
    <lineage>
        <taxon>Bacteria</taxon>
        <taxon>Pseudomonadati</taxon>
        <taxon>Bacteroidota</taxon>
        <taxon>Bacteroidia</taxon>
        <taxon>Bacteroidales</taxon>
        <taxon>Candidatus Egerieousia</taxon>
    </lineage>
</organism>
<feature type="chain" id="PRO_5039259565" description="Outer membrane protein beta-barrel domain-containing protein" evidence="1">
    <location>
        <begin position="22"/>
        <end position="258"/>
    </location>
</feature>
<dbReference type="Proteomes" id="UP000823635">
    <property type="component" value="Unassembled WGS sequence"/>
</dbReference>
<feature type="signal peptide" evidence="1">
    <location>
        <begin position="1"/>
        <end position="21"/>
    </location>
</feature>
<keyword evidence="1" id="KW-0732">Signal</keyword>
<reference evidence="2" key="2">
    <citation type="journal article" date="2021" name="PeerJ">
        <title>Extensive microbial diversity within the chicken gut microbiome revealed by metagenomics and culture.</title>
        <authorList>
            <person name="Gilroy R."/>
            <person name="Ravi A."/>
            <person name="Getino M."/>
            <person name="Pursley I."/>
            <person name="Horton D.L."/>
            <person name="Alikhan N.F."/>
            <person name="Baker D."/>
            <person name="Gharbi K."/>
            <person name="Hall N."/>
            <person name="Watson M."/>
            <person name="Adriaenssens E.M."/>
            <person name="Foster-Nyarko E."/>
            <person name="Jarju S."/>
            <person name="Secka A."/>
            <person name="Antonio M."/>
            <person name="Oren A."/>
            <person name="Chaudhuri R.R."/>
            <person name="La Ragione R."/>
            <person name="Hildebrand F."/>
            <person name="Pallen M.J."/>
        </authorList>
    </citation>
    <scope>NUCLEOTIDE SEQUENCE</scope>
    <source>
        <strain evidence="2">15467</strain>
    </source>
</reference>
<gene>
    <name evidence="2" type="ORF">IAC68_05825</name>
</gene>
<sequence length="258" mass="29482">MRNRRVLLTITLLFACSVLRAQENTHGADTTLDKAIDIYKEFSLTSFADEEPPKIIDSATLRQHLIGIKWGYSLSNVAFSEDITHKPIGTPKNFGIYYTYYHSLWDRMPYFGLHTGIEYNEIGYKHIVEGDPDAGTVTTETECLYQALEWPLLSQFRVDFWKMRLLINIGPYGYYILSTEMEGGIPETTNKAGIGLMGGLGLALVFNPVEFHIEGNYKYTMSHFYDPSIYSQDYWVYTHSNQIVLSFGVFFRLGGGKK</sequence>
<dbReference type="EMBL" id="JADINB010000129">
    <property type="protein sequence ID" value="MBO8429429.1"/>
    <property type="molecule type" value="Genomic_DNA"/>
</dbReference>
<dbReference type="PROSITE" id="PS51257">
    <property type="entry name" value="PROKAR_LIPOPROTEIN"/>
    <property type="match status" value="1"/>
</dbReference>
<name>A0A9D9DKS1_9BACT</name>
<dbReference type="AlphaFoldDB" id="A0A9D9DKS1"/>
<evidence type="ECO:0000256" key="1">
    <source>
        <dbReference type="SAM" id="SignalP"/>
    </source>
</evidence>
<proteinExistence type="predicted"/>
<protein>
    <recommendedName>
        <fullName evidence="4">Outer membrane protein beta-barrel domain-containing protein</fullName>
    </recommendedName>
</protein>
<reference evidence="2" key="1">
    <citation type="submission" date="2020-10" db="EMBL/GenBank/DDBJ databases">
        <authorList>
            <person name="Gilroy R."/>
        </authorList>
    </citation>
    <scope>NUCLEOTIDE SEQUENCE</scope>
    <source>
        <strain evidence="2">15467</strain>
    </source>
</reference>
<accession>A0A9D9DKS1</accession>
<evidence type="ECO:0008006" key="4">
    <source>
        <dbReference type="Google" id="ProtNLM"/>
    </source>
</evidence>
<comment type="caution">
    <text evidence="2">The sequence shown here is derived from an EMBL/GenBank/DDBJ whole genome shotgun (WGS) entry which is preliminary data.</text>
</comment>